<evidence type="ECO:0000259" key="2">
    <source>
        <dbReference type="Pfam" id="PF00462"/>
    </source>
</evidence>
<name>A0ABN6BHL9_9MYCO</name>
<dbReference type="SUPFAM" id="SSF52833">
    <property type="entry name" value="Thioredoxin-like"/>
    <property type="match status" value="1"/>
</dbReference>
<sequence>MDAPACRRDFRADRNEPSDGTVPPSDSERNSHRVDREMQCKATFHALDREGITYSAVDISENADARDYLLSLGYLQIPVVVAGAEQWAGFRPDRIRALTGAA</sequence>
<keyword evidence="3" id="KW-0614">Plasmid</keyword>
<reference evidence="3 4" key="1">
    <citation type="journal article" date="2019" name="Emerg. Microbes Infect.">
        <title>Comprehensive subspecies identification of 175 nontuberculous mycobacteria species based on 7547 genomic profiles.</title>
        <authorList>
            <person name="Matsumoto Y."/>
            <person name="Kinjo T."/>
            <person name="Motooka D."/>
            <person name="Nabeya D."/>
            <person name="Jung N."/>
            <person name="Uechi K."/>
            <person name="Horii T."/>
            <person name="Iida T."/>
            <person name="Fujita J."/>
            <person name="Nakamura S."/>
        </authorList>
    </citation>
    <scope>NUCLEOTIDE SEQUENCE [LARGE SCALE GENOMIC DNA]</scope>
    <source>
        <strain evidence="3 4">JCM 12687</strain>
        <plasmid evidence="3">pJCM12687</plasmid>
    </source>
</reference>
<feature type="compositionally biased region" description="Basic and acidic residues" evidence="1">
    <location>
        <begin position="26"/>
        <end position="35"/>
    </location>
</feature>
<keyword evidence="4" id="KW-1185">Reference proteome</keyword>
<feature type="region of interest" description="Disordered" evidence="1">
    <location>
        <begin position="1"/>
        <end position="35"/>
    </location>
</feature>
<dbReference type="Gene3D" id="3.40.30.10">
    <property type="entry name" value="Glutaredoxin"/>
    <property type="match status" value="1"/>
</dbReference>
<evidence type="ECO:0000313" key="3">
    <source>
        <dbReference type="EMBL" id="BBZ15351.1"/>
    </source>
</evidence>
<dbReference type="InterPro" id="IPR002109">
    <property type="entry name" value="Glutaredoxin"/>
</dbReference>
<dbReference type="Proteomes" id="UP000467379">
    <property type="component" value="Plasmid pJCM12687"/>
</dbReference>
<feature type="domain" description="Glutaredoxin" evidence="2">
    <location>
        <begin position="39"/>
        <end position="84"/>
    </location>
</feature>
<accession>A0ABN6BHL9</accession>
<gene>
    <name evidence="3" type="ORF">MBRA_55460</name>
</gene>
<protein>
    <recommendedName>
        <fullName evidence="2">Glutaredoxin domain-containing protein</fullName>
    </recommendedName>
</protein>
<dbReference type="CDD" id="cd02976">
    <property type="entry name" value="NrdH"/>
    <property type="match status" value="1"/>
</dbReference>
<dbReference type="EMBL" id="AP022607">
    <property type="protein sequence ID" value="BBZ15351.1"/>
    <property type="molecule type" value="Genomic_DNA"/>
</dbReference>
<geneLocation type="plasmid" evidence="3 4">
    <name>pJCM12687</name>
</geneLocation>
<dbReference type="InterPro" id="IPR036249">
    <property type="entry name" value="Thioredoxin-like_sf"/>
</dbReference>
<feature type="compositionally biased region" description="Basic and acidic residues" evidence="1">
    <location>
        <begin position="1"/>
        <end position="17"/>
    </location>
</feature>
<proteinExistence type="predicted"/>
<evidence type="ECO:0000313" key="4">
    <source>
        <dbReference type="Proteomes" id="UP000467379"/>
    </source>
</evidence>
<dbReference type="Pfam" id="PF00462">
    <property type="entry name" value="Glutaredoxin"/>
    <property type="match status" value="1"/>
</dbReference>
<organism evidence="3 4">
    <name type="scientific">Mycobacterium branderi</name>
    <dbReference type="NCBI Taxonomy" id="43348"/>
    <lineage>
        <taxon>Bacteria</taxon>
        <taxon>Bacillati</taxon>
        <taxon>Actinomycetota</taxon>
        <taxon>Actinomycetes</taxon>
        <taxon>Mycobacteriales</taxon>
        <taxon>Mycobacteriaceae</taxon>
        <taxon>Mycobacterium</taxon>
    </lineage>
</organism>
<evidence type="ECO:0000256" key="1">
    <source>
        <dbReference type="SAM" id="MobiDB-lite"/>
    </source>
</evidence>